<keyword evidence="2" id="KW-1185">Reference proteome</keyword>
<gene>
    <name evidence="1" type="ORF">K3177_04035</name>
</gene>
<evidence type="ECO:0008006" key="3">
    <source>
        <dbReference type="Google" id="ProtNLM"/>
    </source>
</evidence>
<sequence length="181" mass="20971">MKLTVELIDEAMERADSLPIFENSHRQEQANLVGCIGEIVFERYLAHHQLTFRNDTISTRRDYVIGNSLALDVKTKDRTVRPQPHFDNSVPLYNHPHQRPDYYYFISLLREKSLGATDPRRFKVAYLMGGISLQDLDRVAKRWDAGQTDPSNGKTFWTACLNVQMDQLTPNDQLLETFRNA</sequence>
<evidence type="ECO:0000313" key="1">
    <source>
        <dbReference type="EMBL" id="MBX7487677.1"/>
    </source>
</evidence>
<dbReference type="Proteomes" id="UP000776651">
    <property type="component" value="Unassembled WGS sequence"/>
</dbReference>
<protein>
    <recommendedName>
        <fullName evidence="3">Restriction endonuclease</fullName>
    </recommendedName>
</protein>
<dbReference type="EMBL" id="JAIGNQ010000001">
    <property type="protein sequence ID" value="MBX7487677.1"/>
    <property type="molecule type" value="Genomic_DNA"/>
</dbReference>
<organism evidence="1 2">
    <name type="scientific">Qipengyuania pacifica</name>
    <dbReference type="NCBI Taxonomy" id="2860199"/>
    <lineage>
        <taxon>Bacteria</taxon>
        <taxon>Pseudomonadati</taxon>
        <taxon>Pseudomonadota</taxon>
        <taxon>Alphaproteobacteria</taxon>
        <taxon>Sphingomonadales</taxon>
        <taxon>Erythrobacteraceae</taxon>
        <taxon>Qipengyuania</taxon>
    </lineage>
</organism>
<accession>A0ABS7JCD1</accession>
<dbReference type="RefSeq" id="WP_221597144.1">
    <property type="nucleotide sequence ID" value="NZ_JAIGNQ010000001.1"/>
</dbReference>
<evidence type="ECO:0000313" key="2">
    <source>
        <dbReference type="Proteomes" id="UP000776651"/>
    </source>
</evidence>
<proteinExistence type="predicted"/>
<name>A0ABS7JCD1_9SPHN</name>
<reference evidence="1 2" key="1">
    <citation type="submission" date="2021-08" db="EMBL/GenBank/DDBJ databases">
        <title>Comparative Genomics Analysis of the Genus Qipengyuania Reveals Extensive Genetic Diversity and Metabolic Versatility, Including the Description of Fifteen Novel Species.</title>
        <authorList>
            <person name="Liu Y."/>
        </authorList>
    </citation>
    <scope>NUCLEOTIDE SEQUENCE [LARGE SCALE GENOMIC DNA]</scope>
    <source>
        <strain evidence="1 2">GH25</strain>
    </source>
</reference>
<comment type="caution">
    <text evidence="1">The sequence shown here is derived from an EMBL/GenBank/DDBJ whole genome shotgun (WGS) entry which is preliminary data.</text>
</comment>